<dbReference type="OrthoDB" id="9770965at2"/>
<evidence type="ECO:0000259" key="3">
    <source>
        <dbReference type="PROSITE" id="PS51635"/>
    </source>
</evidence>
<feature type="active site" description="Nucleophile" evidence="2">
    <location>
        <position position="38"/>
    </location>
</feature>
<keyword evidence="1 2" id="KW-0443">Lipid metabolism</keyword>
<feature type="short sequence motif" description="GXGXXG" evidence="2">
    <location>
        <begin position="9"/>
        <end position="14"/>
    </location>
</feature>
<keyword evidence="5" id="KW-1185">Reference proteome</keyword>
<accession>A0A5J5GIH8</accession>
<dbReference type="InterPro" id="IPR002641">
    <property type="entry name" value="PNPLA_dom"/>
</dbReference>
<dbReference type="Pfam" id="PF01734">
    <property type="entry name" value="Patatin"/>
    <property type="match status" value="1"/>
</dbReference>
<dbReference type="GO" id="GO:0016042">
    <property type="term" value="P:lipid catabolic process"/>
    <property type="evidence" value="ECO:0007669"/>
    <property type="project" value="UniProtKB-UniRule"/>
</dbReference>
<dbReference type="Gene3D" id="3.40.1090.10">
    <property type="entry name" value="Cytosolic phospholipase A2 catalytic domain"/>
    <property type="match status" value="2"/>
</dbReference>
<dbReference type="Proteomes" id="UP000367750">
    <property type="component" value="Unassembled WGS sequence"/>
</dbReference>
<gene>
    <name evidence="4" type="ORF">F4V43_03135</name>
</gene>
<dbReference type="GO" id="GO:0016787">
    <property type="term" value="F:hydrolase activity"/>
    <property type="evidence" value="ECO:0007669"/>
    <property type="project" value="UniProtKB-UniRule"/>
</dbReference>
<feature type="domain" description="PNPLA" evidence="3">
    <location>
        <begin position="5"/>
        <end position="206"/>
    </location>
</feature>
<evidence type="ECO:0000313" key="4">
    <source>
        <dbReference type="EMBL" id="KAA9007498.1"/>
    </source>
</evidence>
<keyword evidence="2" id="KW-0442">Lipid degradation</keyword>
<reference evidence="4 5" key="1">
    <citation type="submission" date="2019-09" db="EMBL/GenBank/DDBJ databases">
        <title>Bacillus ochoae sp. nov., Paenibacillus whitsoniae sp. nov., Paenibacillus spiritus sp. nov. Isolated from the Mars Exploration Rover during spacecraft assembly.</title>
        <authorList>
            <person name="Seuylemezian A."/>
            <person name="Vaishampayan P."/>
        </authorList>
    </citation>
    <scope>NUCLEOTIDE SEQUENCE [LARGE SCALE GENOMIC DNA]</scope>
    <source>
        <strain evidence="4 5">MER_111</strain>
    </source>
</reference>
<protein>
    <submittedName>
        <fullName evidence="4">Patatin-like phospholipase family protein</fullName>
    </submittedName>
</protein>
<dbReference type="PANTHER" id="PTHR46394">
    <property type="entry name" value="ANNEXIN"/>
    <property type="match status" value="1"/>
</dbReference>
<dbReference type="CDD" id="cd07207">
    <property type="entry name" value="Pat_ExoU_VipD_like"/>
    <property type="match status" value="1"/>
</dbReference>
<sequence>MRINGVFEGGGVKGIALAGAVQACEEAGCVFHRVAGTSSGSIVASLLAAGYTGEEMGTIIRQTSFRSFLRRAPIFNTALLGPALRVMLKKGLYSGEALEAWIRGILRKKGVVTFRDLPKDRLRIIASDISDGRLVVLPDGLRAYGIDPDAFEVAKAVRISCSIPYFFDPVVLRRSGDAAKGRSFADQLVYMVDGGLLSNFPIWLFEGVEEDGGSIPPVGFQMVGRPEPAAHRIRGPFSMLQAMVGTMLSAHDERYIEQEKRMHTVKVPTLGIRTVQFELTSEESSALYAAGYEAGAAFFRGWRYPC</sequence>
<comment type="caution">
    <text evidence="4">The sequence shown here is derived from an EMBL/GenBank/DDBJ whole genome shotgun (WGS) entry which is preliminary data.</text>
</comment>
<dbReference type="PANTHER" id="PTHR46394:SF1">
    <property type="entry name" value="PNPLA DOMAIN-CONTAINING PROTEIN"/>
    <property type="match status" value="1"/>
</dbReference>
<dbReference type="InterPro" id="IPR016035">
    <property type="entry name" value="Acyl_Trfase/lysoPLipase"/>
</dbReference>
<dbReference type="SUPFAM" id="SSF52151">
    <property type="entry name" value="FabD/lysophospholipase-like"/>
    <property type="match status" value="1"/>
</dbReference>
<evidence type="ECO:0000256" key="2">
    <source>
        <dbReference type="PROSITE-ProRule" id="PRU01161"/>
    </source>
</evidence>
<proteinExistence type="predicted"/>
<dbReference type="PROSITE" id="PS51635">
    <property type="entry name" value="PNPLA"/>
    <property type="match status" value="1"/>
</dbReference>
<name>A0A5J5GIH8_9BACL</name>
<dbReference type="InterPro" id="IPR052580">
    <property type="entry name" value="Lipid_Hydrolase"/>
</dbReference>
<dbReference type="EMBL" id="VYKK01000004">
    <property type="protein sequence ID" value="KAA9007498.1"/>
    <property type="molecule type" value="Genomic_DNA"/>
</dbReference>
<evidence type="ECO:0000313" key="5">
    <source>
        <dbReference type="Proteomes" id="UP000367750"/>
    </source>
</evidence>
<dbReference type="PROSITE" id="PS51257">
    <property type="entry name" value="PROKAR_LIPOPROTEIN"/>
    <property type="match status" value="1"/>
</dbReference>
<organism evidence="4 5">
    <name type="scientific">Paenibacillus spiritus</name>
    <dbReference type="NCBI Taxonomy" id="2496557"/>
    <lineage>
        <taxon>Bacteria</taxon>
        <taxon>Bacillati</taxon>
        <taxon>Bacillota</taxon>
        <taxon>Bacilli</taxon>
        <taxon>Bacillales</taxon>
        <taxon>Paenibacillaceae</taxon>
        <taxon>Paenibacillus</taxon>
    </lineage>
</organism>
<feature type="short sequence motif" description="DGA/G" evidence="2">
    <location>
        <begin position="193"/>
        <end position="195"/>
    </location>
</feature>
<feature type="active site" description="Proton acceptor" evidence="2">
    <location>
        <position position="193"/>
    </location>
</feature>
<feature type="short sequence motif" description="GXSXG" evidence="2">
    <location>
        <begin position="36"/>
        <end position="40"/>
    </location>
</feature>
<evidence type="ECO:0000256" key="1">
    <source>
        <dbReference type="ARBA" id="ARBA00023098"/>
    </source>
</evidence>
<keyword evidence="2" id="KW-0378">Hydrolase</keyword>
<dbReference type="RefSeq" id="WP_150456788.1">
    <property type="nucleotide sequence ID" value="NZ_VYKK01000004.1"/>
</dbReference>
<dbReference type="AlphaFoldDB" id="A0A5J5GIH8"/>